<keyword evidence="4 9" id="KW-0479">Metal-binding</keyword>
<dbReference type="EC" id="4.2.1.1" evidence="3 9"/>
<reference evidence="11" key="1">
    <citation type="submission" date="2014-12" db="EMBL/GenBank/DDBJ databases">
        <title>Insight into the proteome of Arion vulgaris.</title>
        <authorList>
            <person name="Aradska J."/>
            <person name="Bulat T."/>
            <person name="Smidak R."/>
            <person name="Sarate P."/>
            <person name="Gangsoo J."/>
            <person name="Sialana F."/>
            <person name="Bilban M."/>
            <person name="Lubec G."/>
        </authorList>
    </citation>
    <scope>NUCLEOTIDE SEQUENCE</scope>
    <source>
        <tissue evidence="11">Skin</tissue>
    </source>
</reference>
<dbReference type="CDD" id="cd00326">
    <property type="entry name" value="alpha_CA"/>
    <property type="match status" value="1"/>
</dbReference>
<accession>A0A0B7B0E3</accession>
<keyword evidence="7 9" id="KW-0456">Lyase</keyword>
<evidence type="ECO:0000259" key="10">
    <source>
        <dbReference type="PROSITE" id="PS51144"/>
    </source>
</evidence>
<evidence type="ECO:0000313" key="11">
    <source>
        <dbReference type="EMBL" id="CEK86342.1"/>
    </source>
</evidence>
<evidence type="ECO:0000256" key="7">
    <source>
        <dbReference type="ARBA" id="ARBA00023239"/>
    </source>
</evidence>
<feature type="signal peptide" evidence="9">
    <location>
        <begin position="1"/>
        <end position="33"/>
    </location>
</feature>
<evidence type="ECO:0000256" key="9">
    <source>
        <dbReference type="RuleBase" id="RU367011"/>
    </source>
</evidence>
<dbReference type="InterPro" id="IPR001148">
    <property type="entry name" value="CA_dom"/>
</dbReference>
<keyword evidence="6" id="KW-0325">Glycoprotein</keyword>
<evidence type="ECO:0000256" key="2">
    <source>
        <dbReference type="ARBA" id="ARBA00010718"/>
    </source>
</evidence>
<dbReference type="Gene3D" id="3.10.200.10">
    <property type="entry name" value="Alpha carbonic anhydrase"/>
    <property type="match status" value="1"/>
</dbReference>
<dbReference type="InterPro" id="IPR036398">
    <property type="entry name" value="CA_dom_sf"/>
</dbReference>
<dbReference type="PROSITE" id="PS00162">
    <property type="entry name" value="ALPHA_CA_1"/>
    <property type="match status" value="1"/>
</dbReference>
<dbReference type="SUPFAM" id="SSF51069">
    <property type="entry name" value="Carbonic anhydrase"/>
    <property type="match status" value="1"/>
</dbReference>
<evidence type="ECO:0000256" key="8">
    <source>
        <dbReference type="ARBA" id="ARBA00048348"/>
    </source>
</evidence>
<dbReference type="PANTHER" id="PTHR18952:SF265">
    <property type="entry name" value="CARBONIC ANHYDRASE"/>
    <property type="match status" value="1"/>
</dbReference>
<dbReference type="PANTHER" id="PTHR18952">
    <property type="entry name" value="CARBONIC ANHYDRASE"/>
    <property type="match status" value="1"/>
</dbReference>
<dbReference type="GO" id="GO:0008270">
    <property type="term" value="F:zinc ion binding"/>
    <property type="evidence" value="ECO:0007669"/>
    <property type="project" value="UniProtKB-UniRule"/>
</dbReference>
<feature type="domain" description="Alpha-carbonic anhydrase" evidence="10">
    <location>
        <begin position="40"/>
        <end position="298"/>
    </location>
</feature>
<proteinExistence type="inferred from homology"/>
<dbReference type="Pfam" id="PF00194">
    <property type="entry name" value="Carb_anhydrase"/>
    <property type="match status" value="1"/>
</dbReference>
<evidence type="ECO:0000256" key="3">
    <source>
        <dbReference type="ARBA" id="ARBA00012925"/>
    </source>
</evidence>
<dbReference type="GO" id="GO:0004089">
    <property type="term" value="F:carbonate dehydratase activity"/>
    <property type="evidence" value="ECO:0007669"/>
    <property type="project" value="UniProtKB-UniRule"/>
</dbReference>
<sequence length="333" mass="37588">MNMLFLKKGFQHMMMMFAVVVVLISLNVRPVDGDAVTGTRGWNYQPGNYGSPENWYLQYPDCGGVMQSPIDINTTKVLYDPNLQPFNFDQYGKTTNITMDLENVGGHTAEVIYSGDPVYLTGGSLPDKYILEQFHFHWGQKDTQGSEHAINGAHYPVEAHFVHRQSHLPNASVASSHPFGLAVIAVFFKIGKENANFNKLLDYFPNITEANNKVRIPTFAVKDLLPVAPSYDYFRYQGSLTTPPCYESVIWSILLELIEISDDQLDMFRELNDEEHHSLVDDFRPDQPLNQRTILSTNPIFKTRDPGGAASSCVPDIISMLLAVLTCFIMYFI</sequence>
<evidence type="ECO:0000256" key="6">
    <source>
        <dbReference type="ARBA" id="ARBA00023180"/>
    </source>
</evidence>
<dbReference type="FunFam" id="3.10.200.10:FF:000003">
    <property type="entry name" value="Carbonic anhydrase 12"/>
    <property type="match status" value="1"/>
</dbReference>
<comment type="similarity">
    <text evidence="2 9">Belongs to the alpha-carbonic anhydrase family.</text>
</comment>
<gene>
    <name evidence="11" type="primary">ORF153226</name>
</gene>
<evidence type="ECO:0000256" key="4">
    <source>
        <dbReference type="ARBA" id="ARBA00022723"/>
    </source>
</evidence>
<dbReference type="InterPro" id="IPR018338">
    <property type="entry name" value="Carbonic_anhydrase_a-class_CS"/>
</dbReference>
<dbReference type="AlphaFoldDB" id="A0A0B7B0E3"/>
<keyword evidence="5 9" id="KW-0862">Zinc</keyword>
<evidence type="ECO:0000256" key="1">
    <source>
        <dbReference type="ARBA" id="ARBA00002904"/>
    </source>
</evidence>
<evidence type="ECO:0000256" key="5">
    <source>
        <dbReference type="ARBA" id="ARBA00022833"/>
    </source>
</evidence>
<dbReference type="SMART" id="SM01057">
    <property type="entry name" value="Carb_anhydrase"/>
    <property type="match status" value="1"/>
</dbReference>
<organism evidence="11">
    <name type="scientific">Arion vulgaris</name>
    <dbReference type="NCBI Taxonomy" id="1028688"/>
    <lineage>
        <taxon>Eukaryota</taxon>
        <taxon>Metazoa</taxon>
        <taxon>Spiralia</taxon>
        <taxon>Lophotrochozoa</taxon>
        <taxon>Mollusca</taxon>
        <taxon>Gastropoda</taxon>
        <taxon>Heterobranchia</taxon>
        <taxon>Euthyneura</taxon>
        <taxon>Panpulmonata</taxon>
        <taxon>Eupulmonata</taxon>
        <taxon>Stylommatophora</taxon>
        <taxon>Helicina</taxon>
        <taxon>Arionoidea</taxon>
        <taxon>Arionidae</taxon>
        <taxon>Arion</taxon>
    </lineage>
</organism>
<dbReference type="EMBL" id="HACG01039477">
    <property type="protein sequence ID" value="CEK86342.1"/>
    <property type="molecule type" value="Transcribed_RNA"/>
</dbReference>
<comment type="catalytic activity">
    <reaction evidence="8 9">
        <text>hydrogencarbonate + H(+) = CO2 + H2O</text>
        <dbReference type="Rhea" id="RHEA:10748"/>
        <dbReference type="ChEBI" id="CHEBI:15377"/>
        <dbReference type="ChEBI" id="CHEBI:15378"/>
        <dbReference type="ChEBI" id="CHEBI:16526"/>
        <dbReference type="ChEBI" id="CHEBI:17544"/>
        <dbReference type="EC" id="4.2.1.1"/>
    </reaction>
</comment>
<keyword evidence="9" id="KW-0732">Signal</keyword>
<dbReference type="InterPro" id="IPR023561">
    <property type="entry name" value="Carbonic_anhydrase_a-class"/>
</dbReference>
<protein>
    <recommendedName>
        <fullName evidence="3 9">Carbonic anhydrase</fullName>
        <ecNumber evidence="3 9">4.2.1.1</ecNumber>
    </recommendedName>
</protein>
<dbReference type="PROSITE" id="PS51144">
    <property type="entry name" value="ALPHA_CA_2"/>
    <property type="match status" value="1"/>
</dbReference>
<comment type="cofactor">
    <cofactor evidence="9">
        <name>Zn(2+)</name>
        <dbReference type="ChEBI" id="CHEBI:29105"/>
    </cofactor>
</comment>
<comment type="function">
    <text evidence="1 9">Reversible hydration of carbon dioxide.</text>
</comment>
<name>A0A0B7B0E3_9EUPU</name>
<feature type="chain" id="PRO_5025092820" description="Carbonic anhydrase" evidence="9">
    <location>
        <begin position="34"/>
        <end position="333"/>
    </location>
</feature>